<dbReference type="Gene3D" id="3.40.630.30">
    <property type="match status" value="1"/>
</dbReference>
<dbReference type="InterPro" id="IPR016181">
    <property type="entry name" value="Acyl_CoA_acyltransferase"/>
</dbReference>
<dbReference type="RefSeq" id="WP_344224497.1">
    <property type="nucleotide sequence ID" value="NZ_BAAAQA010000015.1"/>
</dbReference>
<dbReference type="PROSITE" id="PS51186">
    <property type="entry name" value="GNAT"/>
    <property type="match status" value="1"/>
</dbReference>
<dbReference type="EMBL" id="BAAAQA010000015">
    <property type="protein sequence ID" value="GAA2117053.1"/>
    <property type="molecule type" value="Genomic_DNA"/>
</dbReference>
<accession>A0ABN2XU00</accession>
<name>A0ABN2XU00_9MICC</name>
<proteinExistence type="predicted"/>
<evidence type="ECO:0000313" key="3">
    <source>
        <dbReference type="Proteomes" id="UP001500166"/>
    </source>
</evidence>
<dbReference type="InterPro" id="IPR000182">
    <property type="entry name" value="GNAT_dom"/>
</dbReference>
<dbReference type="Proteomes" id="UP001500166">
    <property type="component" value="Unassembled WGS sequence"/>
</dbReference>
<protein>
    <recommendedName>
        <fullName evidence="1">N-acetyltransferase domain-containing protein</fullName>
    </recommendedName>
</protein>
<evidence type="ECO:0000313" key="2">
    <source>
        <dbReference type="EMBL" id="GAA2117053.1"/>
    </source>
</evidence>
<gene>
    <name evidence="2" type="ORF">GCM10009824_16290</name>
</gene>
<evidence type="ECO:0000259" key="1">
    <source>
        <dbReference type="PROSITE" id="PS51186"/>
    </source>
</evidence>
<sequence length="116" mass="12555">MPFMRRWAETGSWLLRHEQGKGIGTLMRQAVLAFAVDELGAEVMESGGMVGNQASLAVSRKLGYVPNGYRRHVHADGVGWRDVEMYLLAPGDLVRAPYPVVVTGAAAFRASIGLPS</sequence>
<reference evidence="2 3" key="1">
    <citation type="journal article" date="2019" name="Int. J. Syst. Evol. Microbiol.">
        <title>The Global Catalogue of Microorganisms (GCM) 10K type strain sequencing project: providing services to taxonomists for standard genome sequencing and annotation.</title>
        <authorList>
            <consortium name="The Broad Institute Genomics Platform"/>
            <consortium name="The Broad Institute Genome Sequencing Center for Infectious Disease"/>
            <person name="Wu L."/>
            <person name="Ma J."/>
        </authorList>
    </citation>
    <scope>NUCLEOTIDE SEQUENCE [LARGE SCALE GENOMIC DNA]</scope>
    <source>
        <strain evidence="2 3">JCM 15914</strain>
    </source>
</reference>
<organism evidence="2 3">
    <name type="scientific">Kocuria atrinae</name>
    <dbReference type="NCBI Taxonomy" id="592377"/>
    <lineage>
        <taxon>Bacteria</taxon>
        <taxon>Bacillati</taxon>
        <taxon>Actinomycetota</taxon>
        <taxon>Actinomycetes</taxon>
        <taxon>Micrococcales</taxon>
        <taxon>Micrococcaceae</taxon>
        <taxon>Kocuria</taxon>
    </lineage>
</organism>
<comment type="caution">
    <text evidence="2">The sequence shown here is derived from an EMBL/GenBank/DDBJ whole genome shotgun (WGS) entry which is preliminary data.</text>
</comment>
<feature type="domain" description="N-acetyltransferase" evidence="1">
    <location>
        <begin position="1"/>
        <end position="90"/>
    </location>
</feature>
<dbReference type="SUPFAM" id="SSF55729">
    <property type="entry name" value="Acyl-CoA N-acyltransferases (Nat)"/>
    <property type="match status" value="1"/>
</dbReference>
<keyword evidence="3" id="KW-1185">Reference proteome</keyword>
<dbReference type="Pfam" id="PF13302">
    <property type="entry name" value="Acetyltransf_3"/>
    <property type="match status" value="1"/>
</dbReference>